<dbReference type="EnsemblPlants" id="OGLUM11G21970.1">
    <property type="protein sequence ID" value="OGLUM11G21970.1"/>
    <property type="gene ID" value="OGLUM11G21970"/>
</dbReference>
<dbReference type="Gramene" id="OGLUM11G21970.1">
    <property type="protein sequence ID" value="OGLUM11G21970.1"/>
    <property type="gene ID" value="OGLUM11G21970"/>
</dbReference>
<evidence type="ECO:0000313" key="1">
    <source>
        <dbReference type="EnsemblPlants" id="OGLUM11G21970.1"/>
    </source>
</evidence>
<reference evidence="1" key="2">
    <citation type="submission" date="2018-05" db="EMBL/GenBank/DDBJ databases">
        <title>OgluRS3 (Oryza glumaepatula Reference Sequence Version 3).</title>
        <authorList>
            <person name="Zhang J."/>
            <person name="Kudrna D."/>
            <person name="Lee S."/>
            <person name="Talag J."/>
            <person name="Welchert J."/>
            <person name="Wing R.A."/>
        </authorList>
    </citation>
    <scope>NUCLEOTIDE SEQUENCE [LARGE SCALE GENOMIC DNA]</scope>
</reference>
<dbReference type="HOGENOM" id="CLU_2798049_0_0_1"/>
<evidence type="ECO:0000313" key="2">
    <source>
        <dbReference type="Proteomes" id="UP000026961"/>
    </source>
</evidence>
<protein>
    <submittedName>
        <fullName evidence="1">Uncharacterized protein</fullName>
    </submittedName>
</protein>
<accession>A0A0E0BM53</accession>
<sequence length="68" mass="7652">MRRLHLHPFLVLEAGSVRRLLVAAGQRARGSAAMLPKNAARIKCYLLLLVHSQFAMCFPHFATKISCY</sequence>
<proteinExistence type="predicted"/>
<keyword evidence="2" id="KW-1185">Reference proteome</keyword>
<dbReference type="Proteomes" id="UP000026961">
    <property type="component" value="Chromosome 11"/>
</dbReference>
<name>A0A0E0BM53_9ORYZ</name>
<reference evidence="1" key="1">
    <citation type="submission" date="2015-04" db="UniProtKB">
        <authorList>
            <consortium name="EnsemblPlants"/>
        </authorList>
    </citation>
    <scope>IDENTIFICATION</scope>
</reference>
<dbReference type="AlphaFoldDB" id="A0A0E0BM53"/>
<organism evidence="1">
    <name type="scientific">Oryza glumipatula</name>
    <dbReference type="NCBI Taxonomy" id="40148"/>
    <lineage>
        <taxon>Eukaryota</taxon>
        <taxon>Viridiplantae</taxon>
        <taxon>Streptophyta</taxon>
        <taxon>Embryophyta</taxon>
        <taxon>Tracheophyta</taxon>
        <taxon>Spermatophyta</taxon>
        <taxon>Magnoliopsida</taxon>
        <taxon>Liliopsida</taxon>
        <taxon>Poales</taxon>
        <taxon>Poaceae</taxon>
        <taxon>BOP clade</taxon>
        <taxon>Oryzoideae</taxon>
        <taxon>Oryzeae</taxon>
        <taxon>Oryzinae</taxon>
        <taxon>Oryza</taxon>
    </lineage>
</organism>